<evidence type="ECO:0008006" key="4">
    <source>
        <dbReference type="Google" id="ProtNLM"/>
    </source>
</evidence>
<dbReference type="EMBL" id="CP050500">
    <property type="protein sequence ID" value="QOP54946.1"/>
    <property type="molecule type" value="Genomic_DNA"/>
</dbReference>
<keyword evidence="1" id="KW-0812">Transmembrane</keyword>
<keyword evidence="1" id="KW-1133">Transmembrane helix</keyword>
<keyword evidence="1" id="KW-0472">Membrane</keyword>
<feature type="transmembrane region" description="Helical" evidence="1">
    <location>
        <begin position="7"/>
        <end position="26"/>
    </location>
</feature>
<evidence type="ECO:0000313" key="3">
    <source>
        <dbReference type="Proteomes" id="UP000593972"/>
    </source>
</evidence>
<protein>
    <recommendedName>
        <fullName evidence="4">Prophage protein</fullName>
    </recommendedName>
</protein>
<accession>A0ABD7BRK3</accession>
<reference evidence="2 3" key="1">
    <citation type="submission" date="2020-03" db="EMBL/GenBank/DDBJ databases">
        <title>Complete genome sequence of Lactobacillus paracasei strain NFFJ04, isolated from animal feed.</title>
        <authorList>
            <person name="Jung J.Y."/>
        </authorList>
    </citation>
    <scope>NUCLEOTIDE SEQUENCE [LARGE SCALE GENOMIC DNA]</scope>
    <source>
        <strain evidence="2 3">NFFJ04</strain>
    </source>
</reference>
<evidence type="ECO:0000256" key="1">
    <source>
        <dbReference type="SAM" id="Phobius"/>
    </source>
</evidence>
<name>A0ABD7BRK3_LACPA</name>
<feature type="transmembrane region" description="Helical" evidence="1">
    <location>
        <begin position="98"/>
        <end position="118"/>
    </location>
</feature>
<dbReference type="AlphaFoldDB" id="A0ABD7BRK3"/>
<organism evidence="2 3">
    <name type="scientific">Lacticaseibacillus paracasei</name>
    <name type="common">Lactobacillus paracasei</name>
    <dbReference type="NCBI Taxonomy" id="1597"/>
    <lineage>
        <taxon>Bacteria</taxon>
        <taxon>Bacillati</taxon>
        <taxon>Bacillota</taxon>
        <taxon>Bacilli</taxon>
        <taxon>Lactobacillales</taxon>
        <taxon>Lactobacillaceae</taxon>
        <taxon>Lacticaseibacillus</taxon>
    </lineage>
</organism>
<dbReference type="Proteomes" id="UP000593972">
    <property type="component" value="Chromosome"/>
</dbReference>
<feature type="transmembrane region" description="Helical" evidence="1">
    <location>
        <begin position="46"/>
        <end position="62"/>
    </location>
</feature>
<proteinExistence type="predicted"/>
<dbReference type="RefSeq" id="WP_193137337.1">
    <property type="nucleotide sequence ID" value="NZ_CP045567.1"/>
</dbReference>
<evidence type="ECO:0000313" key="2">
    <source>
        <dbReference type="EMBL" id="QOP54946.1"/>
    </source>
</evidence>
<sequence>MLKKIANYPIHFVMGLVQVGIGLFLISSDHYFTWPPGFSAWMDNDIVGFSLMMLGLLFVFWVMEPSRSTRMEHIILVLSGGFMLLLAVYELIHTIRTGFFMPWISNAGLTAIIFILAAGSDSK</sequence>
<feature type="transmembrane region" description="Helical" evidence="1">
    <location>
        <begin position="74"/>
        <end position="92"/>
    </location>
</feature>
<gene>
    <name evidence="2" type="ORF">HCJ88_03795</name>
</gene>